<reference evidence="7" key="1">
    <citation type="submission" date="2014-08" db="EMBL/GenBank/DDBJ databases">
        <authorList>
            <person name="Murali S."/>
            <person name="Richards S."/>
            <person name="Bandaranaike D."/>
            <person name="Bellair M."/>
            <person name="Blankenburg K."/>
            <person name="Chao H."/>
            <person name="Dinh H."/>
            <person name="Doddapaneni H."/>
            <person name="Dugan-Rocha S."/>
            <person name="Elkadiri S."/>
            <person name="Gnanaolivu R."/>
            <person name="Hughes D."/>
            <person name="Lee S."/>
            <person name="Li M."/>
            <person name="Ming W."/>
            <person name="Munidasa M."/>
            <person name="Muniz J."/>
            <person name="Nguyen L."/>
            <person name="Osuji N."/>
            <person name="Pu L.-L."/>
            <person name="Puazo M."/>
            <person name="Skinner E."/>
            <person name="Qu C."/>
            <person name="Quiroz J."/>
            <person name="Raj R."/>
            <person name="Weissenberger G."/>
            <person name="Xin Y."/>
            <person name="Zou X."/>
            <person name="Han Y."/>
            <person name="Worley K."/>
            <person name="Muzny D."/>
            <person name="Gibbs R."/>
        </authorList>
    </citation>
    <scope>NUCLEOTIDE SEQUENCE</scope>
    <source>
        <strain evidence="7">HAZT.00-mixed</strain>
        <tissue evidence="7">Whole organism</tissue>
    </source>
</reference>
<feature type="transmembrane region" description="Helical" evidence="6">
    <location>
        <begin position="87"/>
        <end position="111"/>
    </location>
</feature>
<accession>A0A6A0H584</accession>
<name>A0A6A0H584_HYAAZ</name>
<feature type="transmembrane region" description="Helical" evidence="6">
    <location>
        <begin position="27"/>
        <end position="45"/>
    </location>
</feature>
<evidence type="ECO:0000256" key="1">
    <source>
        <dbReference type="ARBA" id="ARBA00004651"/>
    </source>
</evidence>
<reference evidence="7" key="3">
    <citation type="submission" date="2019-06" db="EMBL/GenBank/DDBJ databases">
        <authorList>
            <person name="Poynton C."/>
            <person name="Hasenbein S."/>
            <person name="Benoit J.B."/>
            <person name="Sepulveda M.S."/>
            <person name="Poelchau M.F."/>
            <person name="Murali S.C."/>
            <person name="Chen S."/>
            <person name="Glastad K.M."/>
            <person name="Werren J.H."/>
            <person name="Vineis J.H."/>
            <person name="Bowen J.L."/>
            <person name="Friedrich M."/>
            <person name="Jones J."/>
            <person name="Robertson H.M."/>
            <person name="Feyereisen R."/>
            <person name="Mechler-Hickson A."/>
            <person name="Mathers N."/>
            <person name="Lee C.E."/>
            <person name="Colbourne J.K."/>
            <person name="Biales A."/>
            <person name="Johnston J.S."/>
            <person name="Wellborn G.A."/>
            <person name="Rosendale A.J."/>
            <person name="Cridge A.G."/>
            <person name="Munoz-Torres M.C."/>
            <person name="Bain P.A."/>
            <person name="Manny A.R."/>
            <person name="Major K.M."/>
            <person name="Lambert F.N."/>
            <person name="Vulpe C.D."/>
            <person name="Tuck P."/>
            <person name="Blalock B.J."/>
            <person name="Lin Y.-Y."/>
            <person name="Smith M.E."/>
            <person name="Ochoa-Acuna H."/>
            <person name="Chen M.-J.M."/>
            <person name="Childers C.P."/>
            <person name="Qu J."/>
            <person name="Dugan S."/>
            <person name="Lee S.L."/>
            <person name="Chao H."/>
            <person name="Dinh H."/>
            <person name="Han Y."/>
            <person name="Doddapaneni H."/>
            <person name="Worley K.C."/>
            <person name="Muzny D.M."/>
            <person name="Gibbs R.A."/>
            <person name="Richards S."/>
        </authorList>
    </citation>
    <scope>NUCLEOTIDE SEQUENCE</scope>
    <source>
        <strain evidence="7">HAZT.00-mixed</strain>
        <tissue evidence="7">Whole organism</tissue>
    </source>
</reference>
<evidence type="ECO:0000256" key="2">
    <source>
        <dbReference type="ARBA" id="ARBA00022475"/>
    </source>
</evidence>
<protein>
    <submittedName>
        <fullName evidence="7">Gustatory receptor 80</fullName>
    </submittedName>
</protein>
<keyword evidence="3 6" id="KW-0812">Transmembrane</keyword>
<feature type="transmembrane region" description="Helical" evidence="6">
    <location>
        <begin position="52"/>
        <end position="72"/>
    </location>
</feature>
<keyword evidence="4 6" id="KW-1133">Transmembrane helix</keyword>
<dbReference type="AlphaFoldDB" id="A0A6A0H584"/>
<gene>
    <name evidence="7" type="ORF">HAZT_HAZT006942</name>
</gene>
<evidence type="ECO:0000256" key="6">
    <source>
        <dbReference type="SAM" id="Phobius"/>
    </source>
</evidence>
<keyword evidence="2" id="KW-1003">Cell membrane</keyword>
<feature type="transmembrane region" description="Helical" evidence="6">
    <location>
        <begin position="166"/>
        <end position="188"/>
    </location>
</feature>
<dbReference type="GO" id="GO:0050909">
    <property type="term" value="P:sensory perception of taste"/>
    <property type="evidence" value="ECO:0007669"/>
    <property type="project" value="InterPro"/>
</dbReference>
<dbReference type="GO" id="GO:0005886">
    <property type="term" value="C:plasma membrane"/>
    <property type="evidence" value="ECO:0007669"/>
    <property type="project" value="UniProtKB-SubCell"/>
</dbReference>
<keyword evidence="5 6" id="KW-0472">Membrane</keyword>
<comment type="caution">
    <text evidence="7">The sequence shown here is derived from an EMBL/GenBank/DDBJ whole genome shotgun (WGS) entry which is preliminary data.</text>
</comment>
<feature type="transmembrane region" description="Helical" evidence="6">
    <location>
        <begin position="362"/>
        <end position="380"/>
    </location>
</feature>
<dbReference type="EMBL" id="JQDR03006504">
    <property type="protein sequence ID" value="KAA0200135.1"/>
    <property type="molecule type" value="Genomic_DNA"/>
</dbReference>
<dbReference type="InterPro" id="IPR013604">
    <property type="entry name" value="7TM_chemorcpt"/>
</dbReference>
<comment type="subcellular location">
    <subcellularLocation>
        <location evidence="1">Cell membrane</location>
        <topology evidence="1">Multi-pass membrane protein</topology>
    </subcellularLocation>
</comment>
<keyword evidence="7" id="KW-0675">Receptor</keyword>
<evidence type="ECO:0000256" key="5">
    <source>
        <dbReference type="ARBA" id="ARBA00023136"/>
    </source>
</evidence>
<reference evidence="7" key="2">
    <citation type="journal article" date="2018" name="Environ. Sci. Technol.">
        <title>The Toxicogenome of Hyalella azteca: A Model for Sediment Ecotoxicology and Evolutionary Toxicology.</title>
        <authorList>
            <person name="Poynton H.C."/>
            <person name="Hasenbein S."/>
            <person name="Benoit J.B."/>
            <person name="Sepulveda M.S."/>
            <person name="Poelchau M.F."/>
            <person name="Hughes D.S.T."/>
            <person name="Murali S.C."/>
            <person name="Chen S."/>
            <person name="Glastad K.M."/>
            <person name="Goodisman M.A.D."/>
            <person name="Werren J.H."/>
            <person name="Vineis J.H."/>
            <person name="Bowen J.L."/>
            <person name="Friedrich M."/>
            <person name="Jones J."/>
            <person name="Robertson H.M."/>
            <person name="Feyereisen R."/>
            <person name="Mechler-Hickson A."/>
            <person name="Mathers N."/>
            <person name="Lee C.E."/>
            <person name="Colbourne J.K."/>
            <person name="Biales A."/>
            <person name="Johnston J.S."/>
            <person name="Wellborn G.A."/>
            <person name="Rosendale A.J."/>
            <person name="Cridge A.G."/>
            <person name="Munoz-Torres M.C."/>
            <person name="Bain P.A."/>
            <person name="Manny A.R."/>
            <person name="Major K.M."/>
            <person name="Lambert F.N."/>
            <person name="Vulpe C.D."/>
            <person name="Tuck P."/>
            <person name="Blalock B.J."/>
            <person name="Lin Y.Y."/>
            <person name="Smith M.E."/>
            <person name="Ochoa-Acuna H."/>
            <person name="Chen M.M."/>
            <person name="Childers C.P."/>
            <person name="Qu J."/>
            <person name="Dugan S."/>
            <person name="Lee S.L."/>
            <person name="Chao H."/>
            <person name="Dinh H."/>
            <person name="Han Y."/>
            <person name="Doddapaneni H."/>
            <person name="Worley K.C."/>
            <person name="Muzny D.M."/>
            <person name="Gibbs R.A."/>
            <person name="Richards S."/>
        </authorList>
    </citation>
    <scope>NUCLEOTIDE SEQUENCE</scope>
    <source>
        <strain evidence="7">HAZT.00-mixed</strain>
        <tissue evidence="7">Whole organism</tissue>
    </source>
</reference>
<organism evidence="7">
    <name type="scientific">Hyalella azteca</name>
    <name type="common">Amphipod</name>
    <dbReference type="NCBI Taxonomy" id="294128"/>
    <lineage>
        <taxon>Eukaryota</taxon>
        <taxon>Metazoa</taxon>
        <taxon>Ecdysozoa</taxon>
        <taxon>Arthropoda</taxon>
        <taxon>Crustacea</taxon>
        <taxon>Multicrustacea</taxon>
        <taxon>Malacostraca</taxon>
        <taxon>Eumalacostraca</taxon>
        <taxon>Peracarida</taxon>
        <taxon>Amphipoda</taxon>
        <taxon>Senticaudata</taxon>
        <taxon>Talitrida</taxon>
        <taxon>Talitroidea</taxon>
        <taxon>Hyalellidae</taxon>
        <taxon>Hyalella</taxon>
    </lineage>
</organism>
<evidence type="ECO:0000256" key="4">
    <source>
        <dbReference type="ARBA" id="ARBA00022989"/>
    </source>
</evidence>
<evidence type="ECO:0000256" key="3">
    <source>
        <dbReference type="ARBA" id="ARBA00022692"/>
    </source>
</evidence>
<dbReference type="Proteomes" id="UP000711488">
    <property type="component" value="Unassembled WGS sequence"/>
</dbReference>
<dbReference type="Pfam" id="PF08395">
    <property type="entry name" value="7tm_7"/>
    <property type="match status" value="1"/>
</dbReference>
<sequence length="399" mass="45591">MTVNLLHKFVKHTKVAITENLSMKNVVIFQFTLLKFLGLSPHVFTGGKYRRNYVYVGMSVAMQFIVSAWNIADSGPLPNFKIPDFRAIYFFTWITCSNIMKFITRWSLVLYSRQFVDILRFIYGRKRSSSFTKNVLCSITMMFFISVCVTINTYNTNKTHKNWAVYISKIMLGIGLSLTTPTLCLTLYQLMRLIASDLKLCSQQITSAIRMTGVQQKPVTLTNETSTITLTKCKQECSHIHEAVGKIQTVFASTAFALLAFEQIEIMIVGLYPMISNSFHFLKLLPVILMGSLQVWLVIDSQSSYIEECEESVNRLKKLIATVGERETVRNKIVWKLRGIQAELERMPRFTMFGLFELGRHCLLSMVSVVLTYVIIAIQFNTSNSPITCKPFNCNCTMC</sequence>
<evidence type="ECO:0000313" key="7">
    <source>
        <dbReference type="EMBL" id="KAA0200135.1"/>
    </source>
</evidence>
<feature type="transmembrane region" description="Helical" evidence="6">
    <location>
        <begin position="131"/>
        <end position="154"/>
    </location>
</feature>
<proteinExistence type="predicted"/>